<dbReference type="InterPro" id="IPR030224">
    <property type="entry name" value="Sla2_fam"/>
</dbReference>
<dbReference type="InterPro" id="IPR013809">
    <property type="entry name" value="ENTH"/>
</dbReference>
<sequence length="939" mass="105424">MSSLSLPRVLQNRKTSLDQEREHFEKIQSASISKAINTLENPVKEKHARNAIIGTFQEKSAETFWRCVTKLPLQEHRIVAWKFCHVLHKVLREGHPNVLASSQRHKTLLQDLGKLWVHLKDGYGKLIQRYCQLLLTKLDFHRRNPGFPGNLVLSEEDLCRIGDNDVNNYFQMCVEMFDYIDEILGLQSAIFGSLDMSRSNSMTSHGQCRLAPLLPCILDSAQLYDLCVKILFKMHATLPPDLLSGHRKRFLRQFTILRQFYLGSSNLQYFKTLIQIPLLPENPPNFLVQAELSTYVTQAAIVLPDEDPSENNSMIGELVDLGIGNSVTSSETSQRSLSPDLLTQRDNMIQHLHGELNAHQSLIIQLKQQVSTLEMELAKKVWDSELTQERLIRDDLLHQVNSTDNFDELDKKYKLLEEKFNKLKEVYTKLREEHITLLRQKAAVDKSLKGSEKMTRFAQAANSLLLSIVSYSCVLRDGQGIGKKSDVDKQLSNMRTVEFNMAPQRIKFEEELIALQTTVDSTTRQNEELLMATELLKTEVNEVKQKLTDAVHVKSDLELKLSESEELRFSNNALWFECCRKIIEHTSEMLDDPSMSSATCSPECVSLIKEKLVSSIGKGKDEVAGFAHYVAMYIVFGKAVSNTKSDLNDAQKLLDKCKQVGKDSVKLLTAWQTGVKIDECCNGLIGSLNDVESMAFSTQANESLGDLVEDELSMMDRAIEEAAKRIQEMITESRAAHSGVKLEVNEQILDSCTSLMAAIRVLVHKSRKLQAEIVANQGSNGSAKEFYKRNHQWTEGLISAAKSIGLGAKGLLDAANEAVSGEGKLERLIVASHCVAAGTAQLVVASRVKASQNSDNLAELSQASRNVTNATATVVATAKSCAHLVQQTEDLDLGVLNEHQTKRLEIECQVRVLELESSLEKERMKLSALRKLHYQEDQS</sequence>
<dbReference type="FunFam" id="1.25.40.90:FF:000012">
    <property type="entry name" value="Huntingtin interacting protein 1-related"/>
    <property type="match status" value="1"/>
</dbReference>
<dbReference type="AlphaFoldDB" id="A0A6G0YJX3"/>
<evidence type="ECO:0000313" key="9">
    <source>
        <dbReference type="Proteomes" id="UP000478052"/>
    </source>
</evidence>
<dbReference type="PANTHER" id="PTHR10407">
    <property type="entry name" value="HUNTINGTIN INTERACTING PROTEIN 1"/>
    <property type="match status" value="1"/>
</dbReference>
<gene>
    <name evidence="8" type="ORF">FWK35_00017562</name>
</gene>
<dbReference type="GO" id="GO:0007015">
    <property type="term" value="P:actin filament organization"/>
    <property type="evidence" value="ECO:0007669"/>
    <property type="project" value="TreeGrafter"/>
</dbReference>
<dbReference type="Pfam" id="PF01608">
    <property type="entry name" value="I_LWEQ"/>
    <property type="match status" value="1"/>
</dbReference>
<keyword evidence="4" id="KW-0009">Actin-binding</keyword>
<keyword evidence="5" id="KW-0175">Coiled coil</keyword>
<dbReference type="Proteomes" id="UP000478052">
    <property type="component" value="Unassembled WGS sequence"/>
</dbReference>
<proteinExistence type="inferred from homology"/>
<dbReference type="CDD" id="cd17006">
    <property type="entry name" value="ANTH_N_HIP1_like"/>
    <property type="match status" value="1"/>
</dbReference>
<evidence type="ECO:0000259" key="6">
    <source>
        <dbReference type="PROSITE" id="PS50942"/>
    </source>
</evidence>
<dbReference type="Gene3D" id="1.20.5.1700">
    <property type="match status" value="1"/>
</dbReference>
<dbReference type="SUPFAM" id="SSF48464">
    <property type="entry name" value="ENTH/VHS domain"/>
    <property type="match status" value="1"/>
</dbReference>
<dbReference type="GO" id="GO:0032051">
    <property type="term" value="F:clathrin light chain binding"/>
    <property type="evidence" value="ECO:0007669"/>
    <property type="project" value="TreeGrafter"/>
</dbReference>
<dbReference type="PROSITE" id="PS50942">
    <property type="entry name" value="ENTH"/>
    <property type="match status" value="1"/>
</dbReference>
<dbReference type="GO" id="GO:0006897">
    <property type="term" value="P:endocytosis"/>
    <property type="evidence" value="ECO:0007669"/>
    <property type="project" value="InterPro"/>
</dbReference>
<reference evidence="8 9" key="1">
    <citation type="submission" date="2019-08" db="EMBL/GenBank/DDBJ databases">
        <title>Whole genome of Aphis craccivora.</title>
        <authorList>
            <person name="Voronova N.V."/>
            <person name="Shulinski R.S."/>
            <person name="Bandarenka Y.V."/>
            <person name="Zhorov D.G."/>
            <person name="Warner D."/>
        </authorList>
    </citation>
    <scope>NUCLEOTIDE SEQUENCE [LARGE SCALE GENOMIC DNA]</scope>
    <source>
        <strain evidence="8">180601</strain>
        <tissue evidence="8">Whole Body</tissue>
    </source>
</reference>
<dbReference type="Pfam" id="PF07651">
    <property type="entry name" value="ANTH"/>
    <property type="match status" value="1"/>
</dbReference>
<evidence type="ECO:0000256" key="2">
    <source>
        <dbReference type="ARBA" id="ARBA00010135"/>
    </source>
</evidence>
<dbReference type="Gene3D" id="1.25.40.90">
    <property type="match status" value="1"/>
</dbReference>
<dbReference type="SMART" id="SM00273">
    <property type="entry name" value="ENTH"/>
    <property type="match status" value="1"/>
</dbReference>
<comment type="similarity">
    <text evidence="2">Belongs to the SLA2 family.</text>
</comment>
<comment type="subcellular location">
    <subcellularLocation>
        <location evidence="1">Cytoplasm</location>
    </subcellularLocation>
</comment>
<comment type="caution">
    <text evidence="8">The sequence shown here is derived from an EMBL/GenBank/DDBJ whole genome shotgun (WGS) entry which is preliminary data.</text>
</comment>
<dbReference type="GO" id="GO:0035615">
    <property type="term" value="F:clathrin adaptor activity"/>
    <property type="evidence" value="ECO:0007669"/>
    <property type="project" value="TreeGrafter"/>
</dbReference>
<dbReference type="InterPro" id="IPR008942">
    <property type="entry name" value="ENTH_VHS"/>
</dbReference>
<dbReference type="GO" id="GO:0051015">
    <property type="term" value="F:actin filament binding"/>
    <property type="evidence" value="ECO:0007669"/>
    <property type="project" value="TreeGrafter"/>
</dbReference>
<dbReference type="InterPro" id="IPR002558">
    <property type="entry name" value="ILWEQ_dom"/>
</dbReference>
<dbReference type="PROSITE" id="PS50945">
    <property type="entry name" value="I_LWEQ"/>
    <property type="match status" value="1"/>
</dbReference>
<dbReference type="SMART" id="SM00307">
    <property type="entry name" value="ILWEQ"/>
    <property type="match status" value="1"/>
</dbReference>
<feature type="domain" description="ENTH" evidence="6">
    <location>
        <begin position="20"/>
        <end position="148"/>
    </location>
</feature>
<dbReference type="GO" id="GO:0048268">
    <property type="term" value="P:clathrin coat assembly"/>
    <property type="evidence" value="ECO:0007669"/>
    <property type="project" value="TreeGrafter"/>
</dbReference>
<organism evidence="8 9">
    <name type="scientific">Aphis craccivora</name>
    <name type="common">Cowpea aphid</name>
    <dbReference type="NCBI Taxonomy" id="307492"/>
    <lineage>
        <taxon>Eukaryota</taxon>
        <taxon>Metazoa</taxon>
        <taxon>Ecdysozoa</taxon>
        <taxon>Arthropoda</taxon>
        <taxon>Hexapoda</taxon>
        <taxon>Insecta</taxon>
        <taxon>Pterygota</taxon>
        <taxon>Neoptera</taxon>
        <taxon>Paraneoptera</taxon>
        <taxon>Hemiptera</taxon>
        <taxon>Sternorrhyncha</taxon>
        <taxon>Aphidomorpha</taxon>
        <taxon>Aphidoidea</taxon>
        <taxon>Aphididae</taxon>
        <taxon>Aphidini</taxon>
        <taxon>Aphis</taxon>
        <taxon>Aphis</taxon>
    </lineage>
</organism>
<dbReference type="InterPro" id="IPR035964">
    <property type="entry name" value="I/LWEQ_dom_sf"/>
</dbReference>
<evidence type="ECO:0000256" key="5">
    <source>
        <dbReference type="SAM" id="Coils"/>
    </source>
</evidence>
<evidence type="ECO:0000313" key="8">
    <source>
        <dbReference type="EMBL" id="KAF0757138.1"/>
    </source>
</evidence>
<feature type="coiled-coil region" evidence="5">
    <location>
        <begin position="896"/>
        <end position="932"/>
    </location>
</feature>
<name>A0A6G0YJX3_APHCR</name>
<dbReference type="SUPFAM" id="SSF109885">
    <property type="entry name" value="I/LWEQ domain"/>
    <property type="match status" value="1"/>
</dbReference>
<protein>
    <submittedName>
        <fullName evidence="8">Huntingtin-interacting protein 1 isoform X1</fullName>
    </submittedName>
</protein>
<dbReference type="FunFam" id="1.20.1410.10:FF:000006">
    <property type="entry name" value="Huntingtin interacting protein"/>
    <property type="match status" value="1"/>
</dbReference>
<dbReference type="GO" id="GO:0030136">
    <property type="term" value="C:clathrin-coated vesicle"/>
    <property type="evidence" value="ECO:0007669"/>
    <property type="project" value="TreeGrafter"/>
</dbReference>
<feature type="coiled-coil region" evidence="5">
    <location>
        <begin position="406"/>
        <end position="433"/>
    </location>
</feature>
<dbReference type="Gene3D" id="1.20.1410.10">
    <property type="entry name" value="I/LWEQ domain"/>
    <property type="match status" value="1"/>
</dbReference>
<accession>A0A6G0YJX3</accession>
<keyword evidence="3" id="KW-0963">Cytoplasm</keyword>
<evidence type="ECO:0000259" key="7">
    <source>
        <dbReference type="PROSITE" id="PS50945"/>
    </source>
</evidence>
<dbReference type="GO" id="GO:0043325">
    <property type="term" value="F:phosphatidylinositol-3,4-bisphosphate binding"/>
    <property type="evidence" value="ECO:0007669"/>
    <property type="project" value="TreeGrafter"/>
</dbReference>
<keyword evidence="9" id="KW-1185">Reference proteome</keyword>
<feature type="domain" description="I/LWEQ" evidence="7">
    <location>
        <begin position="696"/>
        <end position="937"/>
    </location>
</feature>
<dbReference type="OrthoDB" id="8178130at2759"/>
<dbReference type="GO" id="GO:0080025">
    <property type="term" value="F:phosphatidylinositol-3,5-bisphosphate binding"/>
    <property type="evidence" value="ECO:0007669"/>
    <property type="project" value="TreeGrafter"/>
</dbReference>
<dbReference type="InterPro" id="IPR011417">
    <property type="entry name" value="ANTH_dom"/>
</dbReference>
<dbReference type="PANTHER" id="PTHR10407:SF15">
    <property type="entry name" value="HUNTINGTIN INTERACTING PROTEIN 1"/>
    <property type="match status" value="1"/>
</dbReference>
<evidence type="ECO:0000256" key="1">
    <source>
        <dbReference type="ARBA" id="ARBA00004496"/>
    </source>
</evidence>
<dbReference type="GO" id="GO:0030864">
    <property type="term" value="C:cortical actin cytoskeleton"/>
    <property type="evidence" value="ECO:0007669"/>
    <property type="project" value="TreeGrafter"/>
</dbReference>
<evidence type="ECO:0000256" key="3">
    <source>
        <dbReference type="ARBA" id="ARBA00022490"/>
    </source>
</evidence>
<evidence type="ECO:0000256" key="4">
    <source>
        <dbReference type="ARBA" id="ARBA00023203"/>
    </source>
</evidence>
<dbReference type="EMBL" id="VUJU01003666">
    <property type="protein sequence ID" value="KAF0757138.1"/>
    <property type="molecule type" value="Genomic_DNA"/>
</dbReference>